<evidence type="ECO:0000256" key="1">
    <source>
        <dbReference type="SAM" id="MobiDB-lite"/>
    </source>
</evidence>
<organism evidence="2 3">
    <name type="scientific">Nitrospira moscoviensis</name>
    <dbReference type="NCBI Taxonomy" id="42253"/>
    <lineage>
        <taxon>Bacteria</taxon>
        <taxon>Pseudomonadati</taxon>
        <taxon>Nitrospirota</taxon>
        <taxon>Nitrospiria</taxon>
        <taxon>Nitrospirales</taxon>
        <taxon>Nitrospiraceae</taxon>
        <taxon>Nitrospira</taxon>
    </lineage>
</organism>
<proteinExistence type="predicted"/>
<gene>
    <name evidence="2" type="ORF">NITMOv2_0654</name>
</gene>
<name>A0A0K2G832_NITMO</name>
<dbReference type="PANTHER" id="PTHR34374">
    <property type="entry name" value="LARGE RIBOSOMAL RNA SUBUNIT ACCUMULATION PROTEIN YCED HOMOLOG 1, CHLOROPLASTIC"/>
    <property type="match status" value="1"/>
</dbReference>
<dbReference type="AlphaFoldDB" id="A0A0K2G832"/>
<dbReference type="PANTHER" id="PTHR34374:SF1">
    <property type="entry name" value="LARGE RIBOSOMAL RNA SUBUNIT ACCUMULATION PROTEIN YCED HOMOLOG 1, CHLOROPLASTIC"/>
    <property type="match status" value="1"/>
</dbReference>
<dbReference type="Pfam" id="PF02620">
    <property type="entry name" value="YceD"/>
    <property type="match status" value="1"/>
</dbReference>
<dbReference type="PATRIC" id="fig|42253.5.peg.647"/>
<accession>A0A0K2G832</accession>
<reference evidence="2 3" key="1">
    <citation type="journal article" date="2015" name="Proc. Natl. Acad. Sci. U.S.A.">
        <title>Expanded metabolic versatility of ubiquitous nitrite-oxidizing bacteria from the genus Nitrospira.</title>
        <authorList>
            <person name="Koch H."/>
            <person name="Lucker S."/>
            <person name="Albertsen M."/>
            <person name="Kitzinger K."/>
            <person name="Herbold C."/>
            <person name="Spieck E."/>
            <person name="Nielsen P.H."/>
            <person name="Wagner M."/>
            <person name="Daims H."/>
        </authorList>
    </citation>
    <scope>NUCLEOTIDE SEQUENCE [LARGE SCALE GENOMIC DNA]</scope>
    <source>
        <strain evidence="2 3">NSP M-1</strain>
    </source>
</reference>
<protein>
    <recommendedName>
        <fullName evidence="4">DUF177 domain-containing protein</fullName>
    </recommendedName>
</protein>
<dbReference type="EMBL" id="CP011801">
    <property type="protein sequence ID" value="ALA57090.1"/>
    <property type="molecule type" value="Genomic_DNA"/>
</dbReference>
<sequence length="206" mass="22522">MYMMWGSGDSLETTMDLLTPKIADITAEGLSLSGDVTAEELGLSETDAVVQGPLAVGLDLRNVEGTVCVTGVVEGTAVRQCVRCLQEFEEPIAFSVRVAYEREAKQAPAVPKREDHRKKQVPPAVDAEADERNDDTYYYAGDHLDLAPMVREQIILAAPMHPLCRQECRGLCPRCGKDLNEGSCRCPAESRGGPFDVLRTLRPKAD</sequence>
<evidence type="ECO:0000313" key="3">
    <source>
        <dbReference type="Proteomes" id="UP000069205"/>
    </source>
</evidence>
<dbReference type="InterPro" id="IPR003772">
    <property type="entry name" value="YceD"/>
</dbReference>
<evidence type="ECO:0008006" key="4">
    <source>
        <dbReference type="Google" id="ProtNLM"/>
    </source>
</evidence>
<dbReference type="KEGG" id="nmv:NITMOv2_0654"/>
<dbReference type="Proteomes" id="UP000069205">
    <property type="component" value="Chromosome"/>
</dbReference>
<evidence type="ECO:0000313" key="2">
    <source>
        <dbReference type="EMBL" id="ALA57090.1"/>
    </source>
</evidence>
<keyword evidence="3" id="KW-1185">Reference proteome</keyword>
<feature type="region of interest" description="Disordered" evidence="1">
    <location>
        <begin position="105"/>
        <end position="132"/>
    </location>
</feature>
<dbReference type="STRING" id="42253.NITMOv2_0654"/>